<evidence type="ECO:0000256" key="9">
    <source>
        <dbReference type="ARBA" id="ARBA00023150"/>
    </source>
</evidence>
<dbReference type="InterPro" id="IPR038987">
    <property type="entry name" value="MoeA-like"/>
</dbReference>
<name>A0A2S8AB69_9FLAO</name>
<evidence type="ECO:0000313" key="14">
    <source>
        <dbReference type="Proteomes" id="UP000238042"/>
    </source>
</evidence>
<dbReference type="Gene3D" id="3.90.105.10">
    <property type="entry name" value="Molybdopterin biosynthesis moea protein, domain 2"/>
    <property type="match status" value="1"/>
</dbReference>
<dbReference type="Pfam" id="PF00994">
    <property type="entry name" value="MoCF_biosynth"/>
    <property type="match status" value="1"/>
</dbReference>
<evidence type="ECO:0000256" key="3">
    <source>
        <dbReference type="ARBA" id="ARBA00005046"/>
    </source>
</evidence>
<gene>
    <name evidence="13" type="ORF">C4S77_06940</name>
</gene>
<evidence type="ECO:0000256" key="8">
    <source>
        <dbReference type="ARBA" id="ARBA00022842"/>
    </source>
</evidence>
<evidence type="ECO:0000256" key="11">
    <source>
        <dbReference type="RuleBase" id="RU365090"/>
    </source>
</evidence>
<organism evidence="13 14">
    <name type="scientific">Apibacter adventoris</name>
    <dbReference type="NCBI Taxonomy" id="1679466"/>
    <lineage>
        <taxon>Bacteria</taxon>
        <taxon>Pseudomonadati</taxon>
        <taxon>Bacteroidota</taxon>
        <taxon>Flavobacteriia</taxon>
        <taxon>Flavobacteriales</taxon>
        <taxon>Weeksellaceae</taxon>
        <taxon>Apibacter</taxon>
    </lineage>
</organism>
<dbReference type="InterPro" id="IPR008284">
    <property type="entry name" value="MoCF_biosynth_CS"/>
</dbReference>
<dbReference type="Gene3D" id="2.170.190.11">
    <property type="entry name" value="Molybdopterin biosynthesis moea protein, domain 3"/>
    <property type="match status" value="1"/>
</dbReference>
<dbReference type="EC" id="2.10.1.1" evidence="11"/>
<keyword evidence="5 11" id="KW-0500">Molybdenum</keyword>
<proteinExistence type="inferred from homology"/>
<evidence type="ECO:0000256" key="7">
    <source>
        <dbReference type="ARBA" id="ARBA00022723"/>
    </source>
</evidence>
<dbReference type="NCBIfam" id="TIGR00177">
    <property type="entry name" value="molyb_syn"/>
    <property type="match status" value="1"/>
</dbReference>
<evidence type="ECO:0000256" key="6">
    <source>
        <dbReference type="ARBA" id="ARBA00022679"/>
    </source>
</evidence>
<feature type="domain" description="MoaB/Mog" evidence="12">
    <location>
        <begin position="177"/>
        <end position="315"/>
    </location>
</feature>
<protein>
    <recommendedName>
        <fullName evidence="11">Molybdopterin molybdenumtransferase</fullName>
        <ecNumber evidence="11">2.10.1.1</ecNumber>
    </recommendedName>
</protein>
<evidence type="ECO:0000256" key="4">
    <source>
        <dbReference type="ARBA" id="ARBA00010763"/>
    </source>
</evidence>
<reference evidence="13 14" key="1">
    <citation type="submission" date="2018-02" db="EMBL/GenBank/DDBJ databases">
        <title>Genome sequences of Apibacter spp., gut symbionts of Asian honey bees.</title>
        <authorList>
            <person name="Kwong W.K."/>
            <person name="Steele M.I."/>
            <person name="Moran N.A."/>
        </authorList>
    </citation>
    <scope>NUCLEOTIDE SEQUENCE [LARGE SCALE GENOMIC DNA]</scope>
    <source>
        <strain evidence="14">wkB301</strain>
    </source>
</reference>
<dbReference type="AlphaFoldDB" id="A0A2S8AB69"/>
<dbReference type="EMBL" id="PSZM01000040">
    <property type="protein sequence ID" value="PQL91804.1"/>
    <property type="molecule type" value="Genomic_DNA"/>
</dbReference>
<dbReference type="GO" id="GO:0046872">
    <property type="term" value="F:metal ion binding"/>
    <property type="evidence" value="ECO:0007669"/>
    <property type="project" value="UniProtKB-UniRule"/>
</dbReference>
<comment type="catalytic activity">
    <reaction evidence="10">
        <text>adenylyl-molybdopterin + molybdate = Mo-molybdopterin + AMP + H(+)</text>
        <dbReference type="Rhea" id="RHEA:35047"/>
        <dbReference type="ChEBI" id="CHEBI:15378"/>
        <dbReference type="ChEBI" id="CHEBI:36264"/>
        <dbReference type="ChEBI" id="CHEBI:62727"/>
        <dbReference type="ChEBI" id="CHEBI:71302"/>
        <dbReference type="ChEBI" id="CHEBI:456215"/>
        <dbReference type="EC" id="2.10.1.1"/>
    </reaction>
</comment>
<evidence type="ECO:0000256" key="5">
    <source>
        <dbReference type="ARBA" id="ARBA00022505"/>
    </source>
</evidence>
<dbReference type="PANTHER" id="PTHR10192">
    <property type="entry name" value="MOLYBDOPTERIN BIOSYNTHESIS PROTEIN"/>
    <property type="match status" value="1"/>
</dbReference>
<dbReference type="InterPro" id="IPR005110">
    <property type="entry name" value="MoeA_linker/N"/>
</dbReference>
<dbReference type="GO" id="GO:0005829">
    <property type="term" value="C:cytosol"/>
    <property type="evidence" value="ECO:0007669"/>
    <property type="project" value="TreeGrafter"/>
</dbReference>
<dbReference type="InterPro" id="IPR036688">
    <property type="entry name" value="MoeA_C_domain_IV_sf"/>
</dbReference>
<comment type="caution">
    <text evidence="13">The sequence shown here is derived from an EMBL/GenBank/DDBJ whole genome shotgun (WGS) entry which is preliminary data.</text>
</comment>
<dbReference type="RefSeq" id="WP_105246947.1">
    <property type="nucleotide sequence ID" value="NZ_PSZM01000040.1"/>
</dbReference>
<comment type="pathway">
    <text evidence="3 11">Cofactor biosynthesis; molybdopterin biosynthesis.</text>
</comment>
<dbReference type="SMART" id="SM00852">
    <property type="entry name" value="MoCF_biosynth"/>
    <property type="match status" value="1"/>
</dbReference>
<dbReference type="Proteomes" id="UP000238042">
    <property type="component" value="Unassembled WGS sequence"/>
</dbReference>
<dbReference type="SUPFAM" id="SSF63867">
    <property type="entry name" value="MoeA C-terminal domain-like"/>
    <property type="match status" value="1"/>
</dbReference>
<dbReference type="GO" id="GO:0006777">
    <property type="term" value="P:Mo-molybdopterin cofactor biosynthetic process"/>
    <property type="evidence" value="ECO:0007669"/>
    <property type="project" value="UniProtKB-UniRule"/>
</dbReference>
<dbReference type="GO" id="GO:0061599">
    <property type="term" value="F:molybdopterin molybdotransferase activity"/>
    <property type="evidence" value="ECO:0007669"/>
    <property type="project" value="UniProtKB-UniRule"/>
</dbReference>
<dbReference type="Gene3D" id="3.40.980.10">
    <property type="entry name" value="MoaB/Mog-like domain"/>
    <property type="match status" value="1"/>
</dbReference>
<dbReference type="SUPFAM" id="SSF53218">
    <property type="entry name" value="Molybdenum cofactor biosynthesis proteins"/>
    <property type="match status" value="1"/>
</dbReference>
<dbReference type="PANTHER" id="PTHR10192:SF5">
    <property type="entry name" value="GEPHYRIN"/>
    <property type="match status" value="1"/>
</dbReference>
<evidence type="ECO:0000256" key="10">
    <source>
        <dbReference type="ARBA" id="ARBA00047317"/>
    </source>
</evidence>
<dbReference type="InterPro" id="IPR036425">
    <property type="entry name" value="MoaB/Mog-like_dom_sf"/>
</dbReference>
<evidence type="ECO:0000256" key="2">
    <source>
        <dbReference type="ARBA" id="ARBA00002901"/>
    </source>
</evidence>
<dbReference type="FunFam" id="3.40.980.10:FF:000004">
    <property type="entry name" value="Molybdopterin molybdenumtransferase"/>
    <property type="match status" value="1"/>
</dbReference>
<sequence length="395" mass="44374">MNFITVKKAKEIIEKEIFKTVENKISLKDSLHYYTAQNIYAPLDVPNFDNSAMDGYAFSYKDYEECKKIKVSYTIQAGDSNIPSLRSGEAVRIFTGAPIPHGADTVIMQEKISLKNDYLIFNDSQIKKGQNIRLRGSQSKKGDLLISSNTKITAGVLGFLAGFGFTHLYVNTYPKIGIIVTGNELTEVGNPLEFGQIYETNSWALQAALQELNILPTILIKVKDNNELTLQAIKKAWEKADILLITGGISVGDYDFVQEALENLGTKKLFYKIQQKPGKPMYFGKKENQFVFALPGNPASVLTCFYQYVQPFIEGIKGRKNFYEEKYLGALSSDFEKNNNLTLFLKAYEKDGNVKILSAQESYKLDSFSKSNCIAEIDGGPRILKQGEKISLWKI</sequence>
<dbReference type="Pfam" id="PF03453">
    <property type="entry name" value="MoeA_N"/>
    <property type="match status" value="1"/>
</dbReference>
<keyword evidence="9 11" id="KW-0501">Molybdenum cofactor biosynthesis</keyword>
<accession>A0A2S8AB69</accession>
<dbReference type="UniPathway" id="UPA00344"/>
<dbReference type="InterPro" id="IPR036135">
    <property type="entry name" value="MoeA_linker/N_sf"/>
</dbReference>
<evidence type="ECO:0000313" key="13">
    <source>
        <dbReference type="EMBL" id="PQL91804.1"/>
    </source>
</evidence>
<dbReference type="Gene3D" id="2.40.340.10">
    <property type="entry name" value="MoeA, C-terminal, domain IV"/>
    <property type="match status" value="1"/>
</dbReference>
<keyword evidence="8 11" id="KW-0460">Magnesium</keyword>
<comment type="function">
    <text evidence="2 11">Catalyzes the insertion of molybdate into adenylated molybdopterin with the concomitant release of AMP.</text>
</comment>
<dbReference type="PROSITE" id="PS01079">
    <property type="entry name" value="MOCF_BIOSYNTHESIS_2"/>
    <property type="match status" value="1"/>
</dbReference>
<keyword evidence="7 11" id="KW-0479">Metal-binding</keyword>
<dbReference type="SUPFAM" id="SSF63882">
    <property type="entry name" value="MoeA N-terminal region -like"/>
    <property type="match status" value="1"/>
</dbReference>
<dbReference type="InterPro" id="IPR001453">
    <property type="entry name" value="MoaB/Mog_dom"/>
</dbReference>
<evidence type="ECO:0000256" key="1">
    <source>
        <dbReference type="ARBA" id="ARBA00001946"/>
    </source>
</evidence>
<dbReference type="OrthoDB" id="9804758at2"/>
<keyword evidence="6 11" id="KW-0808">Transferase</keyword>
<dbReference type="CDD" id="cd00887">
    <property type="entry name" value="MoeA"/>
    <property type="match status" value="1"/>
</dbReference>
<evidence type="ECO:0000259" key="12">
    <source>
        <dbReference type="SMART" id="SM00852"/>
    </source>
</evidence>
<comment type="similarity">
    <text evidence="4 11">Belongs to the MoeA family.</text>
</comment>
<keyword evidence="14" id="KW-1185">Reference proteome</keyword>
<comment type="cofactor">
    <cofactor evidence="1 11">
        <name>Mg(2+)</name>
        <dbReference type="ChEBI" id="CHEBI:18420"/>
    </cofactor>
</comment>